<organism evidence="6 7">
    <name type="scientific">Teladorsagia circumcincta</name>
    <name type="common">Brown stomach worm</name>
    <name type="synonym">Ostertagia circumcincta</name>
    <dbReference type="NCBI Taxonomy" id="45464"/>
    <lineage>
        <taxon>Eukaryota</taxon>
        <taxon>Metazoa</taxon>
        <taxon>Ecdysozoa</taxon>
        <taxon>Nematoda</taxon>
        <taxon>Chromadorea</taxon>
        <taxon>Rhabditida</taxon>
        <taxon>Rhabditina</taxon>
        <taxon>Rhabditomorpha</taxon>
        <taxon>Strongyloidea</taxon>
        <taxon>Trichostrongylidae</taxon>
        <taxon>Teladorsagia</taxon>
    </lineage>
</organism>
<evidence type="ECO:0000256" key="2">
    <source>
        <dbReference type="ARBA" id="ARBA00023054"/>
    </source>
</evidence>
<feature type="region of interest" description="Disordered" evidence="4">
    <location>
        <begin position="365"/>
        <end position="395"/>
    </location>
</feature>
<dbReference type="InterPro" id="IPR001715">
    <property type="entry name" value="CH_dom"/>
</dbReference>
<comment type="similarity">
    <text evidence="3">Belongs to the smoothelin family.</text>
</comment>
<sequence length="556" mass="61595">SKICRTIVDLGSSSVQATVGVGPDGRTTMLGGCSNSPSKAAQRKPNRQACRNKKEDQRGIVGQNATLPRKVKTAADEKFVDGKIFSMIALVKAQSDKICKQMQELIGANFKCVFVTPPPYPGYTSYLGSIHRLRDGETTFCPYGESITDQSGKLEIELPAKKTSQVASASSGYGSSSGSGESDQEISEQVSLKESTQYGSSSSRIGRKARQVDRWRRRTCPVSLQNVFDDEVMRILRDDGHVVLIETDVRPYDRPRTLLGCAMRSLFVQNHSADEYILGLFRDVQTIDAVARGAAVAVTASGSRPPTNQVSVILVSNDQETFRQDYDITDDTGRPVSMETRGARRSETVMQLARRFGEIGAAQQNDVHRSRNSLRDGKENARTVGQSKSGPCTPVKTAYQSSERAIGGIASLRCDTPQQKMATRTNIFKQMEKVNSTTASPRAMNPNSIKDALLRWVQNRVQGYPNVSVTNFSSSWADGMAFCALIHRFAPDAFDFNKLDPKNKRQNFELAFKVAEEHGICPLLEVDDMILMGDRPDWKCVFTYVQCFYKQFRDHP</sequence>
<dbReference type="Proteomes" id="UP000230423">
    <property type="component" value="Unassembled WGS sequence"/>
</dbReference>
<dbReference type="CDD" id="cd21200">
    <property type="entry name" value="CH_SMTN-like"/>
    <property type="match status" value="1"/>
</dbReference>
<feature type="region of interest" description="Disordered" evidence="4">
    <location>
        <begin position="30"/>
        <end position="57"/>
    </location>
</feature>
<keyword evidence="7" id="KW-1185">Reference proteome</keyword>
<proteinExistence type="inferred from homology"/>
<gene>
    <name evidence="6" type="ORF">TELCIR_07399</name>
</gene>
<dbReference type="SUPFAM" id="SSF47576">
    <property type="entry name" value="Calponin-homology domain, CH-domain"/>
    <property type="match status" value="1"/>
</dbReference>
<dbReference type="OrthoDB" id="10017054at2759"/>
<evidence type="ECO:0000256" key="3">
    <source>
        <dbReference type="ARBA" id="ARBA00061655"/>
    </source>
</evidence>
<feature type="region of interest" description="Disordered" evidence="4">
    <location>
        <begin position="167"/>
        <end position="205"/>
    </location>
</feature>
<evidence type="ECO:0000313" key="7">
    <source>
        <dbReference type="Proteomes" id="UP000230423"/>
    </source>
</evidence>
<dbReference type="Gene3D" id="1.10.418.10">
    <property type="entry name" value="Calponin-like domain"/>
    <property type="match status" value="1"/>
</dbReference>
<dbReference type="PANTHER" id="PTHR23167">
    <property type="entry name" value="CALPONIN HOMOLOGY DOMAIN-CONTAINING PROTEIN DDB_G0272472-RELATED"/>
    <property type="match status" value="1"/>
</dbReference>
<keyword evidence="1" id="KW-0597">Phosphoprotein</keyword>
<dbReference type="Pfam" id="PF00307">
    <property type="entry name" value="CH"/>
    <property type="match status" value="1"/>
</dbReference>
<keyword evidence="2" id="KW-0175">Coiled coil</keyword>
<dbReference type="InterPro" id="IPR050540">
    <property type="entry name" value="F-actin_Monoox_Mical"/>
</dbReference>
<dbReference type="SMART" id="SM00033">
    <property type="entry name" value="CH"/>
    <property type="match status" value="1"/>
</dbReference>
<protein>
    <recommendedName>
        <fullName evidence="5">Calponin-homology (CH) domain-containing protein</fullName>
    </recommendedName>
</protein>
<feature type="compositionally biased region" description="Low complexity" evidence="4">
    <location>
        <begin position="167"/>
        <end position="181"/>
    </location>
</feature>
<evidence type="ECO:0000313" key="6">
    <source>
        <dbReference type="EMBL" id="PIO70737.1"/>
    </source>
</evidence>
<dbReference type="InterPro" id="IPR036872">
    <property type="entry name" value="CH_dom_sf"/>
</dbReference>
<accession>A0A2G9UKI4</accession>
<feature type="compositionally biased region" description="Polar residues" evidence="4">
    <location>
        <begin position="190"/>
        <end position="204"/>
    </location>
</feature>
<dbReference type="EMBL" id="KZ346171">
    <property type="protein sequence ID" value="PIO70737.1"/>
    <property type="molecule type" value="Genomic_DNA"/>
</dbReference>
<dbReference type="AlphaFoldDB" id="A0A2G9UKI4"/>
<dbReference type="PROSITE" id="PS50021">
    <property type="entry name" value="CH"/>
    <property type="match status" value="1"/>
</dbReference>
<name>A0A2G9UKI4_TELCI</name>
<feature type="non-terminal residue" evidence="6">
    <location>
        <position position="1"/>
    </location>
</feature>
<reference evidence="6 7" key="1">
    <citation type="submission" date="2015-09" db="EMBL/GenBank/DDBJ databases">
        <title>Draft genome of the parasitic nematode Teladorsagia circumcincta isolate WARC Sus (inbred).</title>
        <authorList>
            <person name="Mitreva M."/>
        </authorList>
    </citation>
    <scope>NUCLEOTIDE SEQUENCE [LARGE SCALE GENOMIC DNA]</scope>
    <source>
        <strain evidence="6 7">S</strain>
    </source>
</reference>
<dbReference type="PANTHER" id="PTHR23167:SF88">
    <property type="entry name" value="CALPONIN-HOMOLOGY (CH) DOMAIN-CONTAINING PROTEIN"/>
    <property type="match status" value="1"/>
</dbReference>
<dbReference type="FunFam" id="1.10.418.10:FF:000009">
    <property type="entry name" value="smoothelin isoform X2"/>
    <property type="match status" value="1"/>
</dbReference>
<feature type="domain" description="Calponin-homology (CH)" evidence="5">
    <location>
        <begin position="447"/>
        <end position="553"/>
    </location>
</feature>
<evidence type="ECO:0000256" key="1">
    <source>
        <dbReference type="ARBA" id="ARBA00022553"/>
    </source>
</evidence>
<evidence type="ECO:0000259" key="5">
    <source>
        <dbReference type="PROSITE" id="PS50021"/>
    </source>
</evidence>
<feature type="compositionally biased region" description="Basic and acidic residues" evidence="4">
    <location>
        <begin position="366"/>
        <end position="381"/>
    </location>
</feature>
<evidence type="ECO:0000256" key="4">
    <source>
        <dbReference type="SAM" id="MobiDB-lite"/>
    </source>
</evidence>